<dbReference type="AlphaFoldDB" id="A0A0Z8EN54"/>
<dbReference type="Pfam" id="PF07510">
    <property type="entry name" value="GmrSD_C"/>
    <property type="match status" value="1"/>
</dbReference>
<sequence length="592" mass="68986">MNKKIDSENQTIKAYFESKNEFYIPSYQRPYAWQVSQCEKLIEDIERHQENFDKDTQDNYFFGTILIAQETGEEHEVALIDGQQRTTTFMLLLKALLLRIKEELVKISPSSLEGERLRDKLISLKGMIIKMLYHLNEDDEYLYTKRDEYQLQAIDLKYVNDSISELHKDDFVTILLGESYSGITNAVKKIENRRKDNKYTNFFKNFRYFYRELETKNNLQLAEFAEHFVMYCQVIAITSYNTDQAINIFNSLNGTGLPLTPIEVIVSQTTANAKERKVFEENWRSIVEKTDHSRLNLNSLITHYIFVKLAQFQSETRNPGVSAFFNKNNQLLREDVLFTMELDQILTIFESYLDSPEGMILDKFNNNLKPFATSFQFYKGCENEFLIYLIKLGALLDLSESPYSSSKFKGFLEKINLKFSKKEVAPEEIISEMKQHIASEFNKQEIEETLLESGVPTSLVYLNDYLYAKEKGEIFSLSNQVDIEHIMSQSGQNRENIMADAGFTDASEFKEYAEKLGNKILLEADINRAIGDSWFRTKKMYTIADKKGYIGSRYVIAKSLTNYPKDTWDKEDIDKATTKAAKRITDFIFNEK</sequence>
<dbReference type="Pfam" id="PF03235">
    <property type="entry name" value="GmrSD_N"/>
    <property type="match status" value="1"/>
</dbReference>
<evidence type="ECO:0000259" key="1">
    <source>
        <dbReference type="Pfam" id="PF03235"/>
    </source>
</evidence>
<organism evidence="3 4">
    <name type="scientific">Streptococcus suis</name>
    <dbReference type="NCBI Taxonomy" id="1307"/>
    <lineage>
        <taxon>Bacteria</taxon>
        <taxon>Bacillati</taxon>
        <taxon>Bacillota</taxon>
        <taxon>Bacilli</taxon>
        <taxon>Lactobacillales</taxon>
        <taxon>Streptococcaceae</taxon>
        <taxon>Streptococcus</taxon>
    </lineage>
</organism>
<evidence type="ECO:0000313" key="4">
    <source>
        <dbReference type="Proteomes" id="UP000073200"/>
    </source>
</evidence>
<protein>
    <submittedName>
        <fullName evidence="3">Uncharacterized conserved protein</fullName>
    </submittedName>
</protein>
<feature type="domain" description="GmrSD restriction endonucleases C-terminal" evidence="2">
    <location>
        <begin position="461"/>
        <end position="578"/>
    </location>
</feature>
<name>A0A0Z8EN54_STRSU</name>
<evidence type="ECO:0000313" key="3">
    <source>
        <dbReference type="EMBL" id="CYU65139.1"/>
    </source>
</evidence>
<gene>
    <name evidence="3" type="ORF">ERS132421_00128</name>
</gene>
<dbReference type="Proteomes" id="UP000073200">
    <property type="component" value="Unassembled WGS sequence"/>
</dbReference>
<dbReference type="InterPro" id="IPR011089">
    <property type="entry name" value="GmrSD_C"/>
</dbReference>
<dbReference type="RefSeq" id="WP_044667724.1">
    <property type="nucleotide sequence ID" value="NZ_AP023392.1"/>
</dbReference>
<feature type="domain" description="GmrSD restriction endonucleases N-terminal" evidence="1">
    <location>
        <begin position="14"/>
        <end position="267"/>
    </location>
</feature>
<dbReference type="PANTHER" id="PTHR35149">
    <property type="entry name" value="SLL5132 PROTEIN"/>
    <property type="match status" value="1"/>
</dbReference>
<dbReference type="EMBL" id="FIHG01000001">
    <property type="protein sequence ID" value="CYU65139.1"/>
    <property type="molecule type" value="Genomic_DNA"/>
</dbReference>
<proteinExistence type="predicted"/>
<dbReference type="PANTHER" id="PTHR35149:SF2">
    <property type="entry name" value="DUF262 DOMAIN-CONTAINING PROTEIN"/>
    <property type="match status" value="1"/>
</dbReference>
<dbReference type="InterPro" id="IPR004919">
    <property type="entry name" value="GmrSD_N"/>
</dbReference>
<accession>A0A0Z8EN54</accession>
<reference evidence="3 4" key="1">
    <citation type="submission" date="2016-02" db="EMBL/GenBank/DDBJ databases">
        <authorList>
            <consortium name="Pathogen Informatics"/>
        </authorList>
    </citation>
    <scope>NUCLEOTIDE SEQUENCE [LARGE SCALE GENOMIC DNA]</scope>
    <source>
        <strain evidence="3 4">LSS59</strain>
    </source>
</reference>
<evidence type="ECO:0000259" key="2">
    <source>
        <dbReference type="Pfam" id="PF07510"/>
    </source>
</evidence>